<dbReference type="Proteomes" id="UP000278149">
    <property type="component" value="Unassembled WGS sequence"/>
</dbReference>
<evidence type="ECO:0000313" key="1">
    <source>
        <dbReference type="EMBL" id="RSN67688.1"/>
    </source>
</evidence>
<proteinExistence type="predicted"/>
<sequence length="105" mass="11902">MKKLILVILIAIILAAIPLIYRPEERGYVVRGKLKDVGSRIIVVETEEGDEAFELRGDYEGGYKWHQVLERLRGMIGEEVVVRVEIRGRAAVAVSIELPRLGIKY</sequence>
<dbReference type="EMBL" id="RCOR01000042">
    <property type="protein sequence ID" value="RSN67688.1"/>
    <property type="molecule type" value="Genomic_DNA"/>
</dbReference>
<organism evidence="1 2">
    <name type="scientific">Candidatus Korarchaeum cryptofilum</name>
    <dbReference type="NCBI Taxonomy" id="498846"/>
    <lineage>
        <taxon>Archaea</taxon>
        <taxon>Thermoproteota</taxon>
        <taxon>Candidatus Korarchaeia</taxon>
        <taxon>Candidatus Korarchaeales</taxon>
        <taxon>Candidatus Korarchaeaceae</taxon>
        <taxon>Candidatus Korarchaeum</taxon>
    </lineage>
</organism>
<comment type="caution">
    <text evidence="1">The sequence shown here is derived from an EMBL/GenBank/DDBJ whole genome shotgun (WGS) entry which is preliminary data.</text>
</comment>
<protein>
    <submittedName>
        <fullName evidence="1">Uncharacterized protein</fullName>
    </submittedName>
</protein>
<dbReference type="RefSeq" id="WP_125742542.1">
    <property type="nucleotide sequence ID" value="NZ_RCOR01000042.1"/>
</dbReference>
<gene>
    <name evidence="1" type="ORF">D9Q81_07800</name>
</gene>
<reference evidence="1 2" key="1">
    <citation type="submission" date="2018-10" db="EMBL/GenBank/DDBJ databases">
        <title>Co-occurring genomic capacity for anaerobic methane metabolism and dissimilatory sulfite reduction discovered in the Korarchaeota.</title>
        <authorList>
            <person name="Mckay L.J."/>
            <person name="Dlakic M."/>
            <person name="Fields M.W."/>
            <person name="Delmont T.O."/>
            <person name="Eren A.M."/>
            <person name="Jay Z.J."/>
            <person name="Klingelsmith K.B."/>
            <person name="Rusch D.B."/>
            <person name="Inskeep W.P."/>
        </authorList>
    </citation>
    <scope>NUCLEOTIDE SEQUENCE [LARGE SCALE GENOMIC DNA]</scope>
    <source>
        <strain evidence="1 2">WS</strain>
    </source>
</reference>
<dbReference type="AlphaFoldDB" id="A0A3R9QQ06"/>
<accession>A0A3R9QQ06</accession>
<name>A0A3R9QQ06_9CREN</name>
<evidence type="ECO:0000313" key="2">
    <source>
        <dbReference type="Proteomes" id="UP000278149"/>
    </source>
</evidence>